<dbReference type="CDD" id="cd01886">
    <property type="entry name" value="EF-G"/>
    <property type="match status" value="1"/>
</dbReference>
<protein>
    <recommendedName>
        <fullName evidence="1">Elongation factor 2</fullName>
    </recommendedName>
</protein>
<dbReference type="InterPro" id="IPR009000">
    <property type="entry name" value="Transl_B-barrel_sf"/>
</dbReference>
<dbReference type="Gene3D" id="2.40.30.10">
    <property type="entry name" value="Translation factors"/>
    <property type="match status" value="1"/>
</dbReference>
<dbReference type="InterPro" id="IPR041095">
    <property type="entry name" value="EFG_II"/>
</dbReference>
<feature type="compositionally biased region" description="Low complexity" evidence="7">
    <location>
        <begin position="812"/>
        <end position="824"/>
    </location>
</feature>
<dbReference type="SUPFAM" id="SSF52540">
    <property type="entry name" value="P-loop containing nucleoside triphosphate hydrolases"/>
    <property type="match status" value="1"/>
</dbReference>
<dbReference type="SUPFAM" id="SSF50447">
    <property type="entry name" value="Translation proteins"/>
    <property type="match status" value="1"/>
</dbReference>
<comment type="function">
    <text evidence="6">Catalyzes the GTP-dependent ribosomal translocation step during translation elongation. During this step, the ribosome changes from the pre-translocational (PRE) to the post-translocational (POST) state as the newly formed A-site-bound peptidyl-tRNA and P-site-bound deacylated tRNA move to the P and E sites, respectively. Catalyzes the coordinated movement of the two tRNA molecules, the mRNA and conformational changes in the ribosome.</text>
</comment>
<gene>
    <name evidence="9" type="primary">MEF2</name>
    <name evidence="9" type="ORF">TWF970_005731</name>
</gene>
<feature type="region of interest" description="Disordered" evidence="7">
    <location>
        <begin position="787"/>
        <end position="830"/>
    </location>
</feature>
<dbReference type="NCBIfam" id="TIGR00231">
    <property type="entry name" value="small_GTP"/>
    <property type="match status" value="1"/>
</dbReference>
<dbReference type="GO" id="GO:0032790">
    <property type="term" value="P:ribosome disassembly"/>
    <property type="evidence" value="ECO:0007669"/>
    <property type="project" value="TreeGrafter"/>
</dbReference>
<dbReference type="InterPro" id="IPR020568">
    <property type="entry name" value="Ribosomal_Su5_D2-typ_SF"/>
</dbReference>
<dbReference type="GO" id="GO:0032543">
    <property type="term" value="P:mitochondrial translation"/>
    <property type="evidence" value="ECO:0007669"/>
    <property type="project" value="TreeGrafter"/>
</dbReference>
<dbReference type="InterPro" id="IPR014721">
    <property type="entry name" value="Ribsml_uS5_D2-typ_fold_subgr"/>
</dbReference>
<dbReference type="AlphaFoldDB" id="A0A7C8RKY5"/>
<evidence type="ECO:0000256" key="4">
    <source>
        <dbReference type="ARBA" id="ARBA00023128"/>
    </source>
</evidence>
<dbReference type="Pfam" id="PF00679">
    <property type="entry name" value="EFG_C"/>
    <property type="match status" value="1"/>
</dbReference>
<evidence type="ECO:0000256" key="2">
    <source>
        <dbReference type="ARBA" id="ARBA00022741"/>
    </source>
</evidence>
<keyword evidence="2" id="KW-0547">Nucleotide-binding</keyword>
<dbReference type="PANTHER" id="PTHR43261">
    <property type="entry name" value="TRANSLATION ELONGATION FACTOR G-RELATED"/>
    <property type="match status" value="1"/>
</dbReference>
<name>A0A7C8RKY5_ORBOL</name>
<evidence type="ECO:0000256" key="1">
    <source>
        <dbReference type="ARBA" id="ARBA00017891"/>
    </source>
</evidence>
<dbReference type="Gene3D" id="3.30.230.10">
    <property type="match status" value="1"/>
</dbReference>
<dbReference type="InterPro" id="IPR005225">
    <property type="entry name" value="Small_GTP-bd"/>
</dbReference>
<keyword evidence="4" id="KW-0496">Mitochondrion</keyword>
<dbReference type="SUPFAM" id="SSF54980">
    <property type="entry name" value="EF-G C-terminal domain-like"/>
    <property type="match status" value="2"/>
</dbReference>
<dbReference type="CDD" id="cd16262">
    <property type="entry name" value="EFG_III"/>
    <property type="match status" value="1"/>
</dbReference>
<sequence length="912" mass="100522">MGLTVLRTTTVRTARQASSWYPYTRIRLLTRPIDSYRSFSTTPRLLASLHDSKVDLKHVRNIGIIAHIDAGKTTTTERMLFYSGTTNRIGDVDEGSTVMDYLPEEKQRGITITSAAITLEWPPHPPYATTKDILSLPIHTINLIDTPGHADFTFEVERSIRVLDGAVTILDGVAGVEAQTETVWRQADRYHIPRIIYVNKMDREGAVFGRVVKDIAARLNVWPAVTQIPIHGNMKEGLLGGVVDLLHMNIINWKHETEGRGMTLTPLESIKEKHPELHAEAIKARTALVELLAEWDEAILSKFVETEDQASITAEDLKRALRFCTLNPHTRVIPVLMGASRVNMGVQPVLDAVLDYLPDPTECGKSKIPVTVHGEKALLDAKEASKVCALVFKVMHDPKRGMLSYVRVYSEIISGTLRAGDQLYNTTLQSRERALKLLRMYANEAVDIPSIRTGHIGVIVNYKNSRTGDTLIHADHVTNLPTSSSSSSIQNFKQQKREKKFKKKVEKAGKHIDILTDASLQLRPIDVPPPVFFASLEPNSAADERGMQDALSIIEREDPSLHISTDEDSGQMVLSGMGELHLEISRNRLVSDLKAKCSMGHIRIGYREVVSGSATVHEIYEREILGKKSYAGVTAHVEAISNYEGAVFEEPLGILAKSTIGGNEILITVATTQELEDPTLKIPGWMDPEVLVDNLTNGAMAALSRGPQNFELHSTRVILTLEPSDFRNSSESTPNAFMVAARMGVEKAVRECGTGMMEPFMNVVVSCEEGDVGNVVADITSGAGGGSVLSLDDEADGGHAPTSAHTGGTYDTSSSSSSSLSTSSEEGERKEVEYIDVSKVYAPPQSYRSTGLEKFDEGAHVRTKLVRCRVPLAKMMGYVKYLKSMTKGRGTFVMSMDKFERMSDVRIRNAMR</sequence>
<dbReference type="Proteomes" id="UP000474640">
    <property type="component" value="Unassembled WGS sequence"/>
</dbReference>
<keyword evidence="5" id="KW-0342">GTP-binding</keyword>
<dbReference type="InterPro" id="IPR009022">
    <property type="entry name" value="EFG_III"/>
</dbReference>
<dbReference type="GO" id="GO:0005525">
    <property type="term" value="F:GTP binding"/>
    <property type="evidence" value="ECO:0007669"/>
    <property type="project" value="UniProtKB-KW"/>
</dbReference>
<dbReference type="InterPro" id="IPR000640">
    <property type="entry name" value="EFG_V-like"/>
</dbReference>
<dbReference type="OrthoDB" id="198619at2759"/>
<proteinExistence type="predicted"/>
<evidence type="ECO:0000313" key="10">
    <source>
        <dbReference type="Proteomes" id="UP000474640"/>
    </source>
</evidence>
<dbReference type="GO" id="GO:0005759">
    <property type="term" value="C:mitochondrial matrix"/>
    <property type="evidence" value="ECO:0007669"/>
    <property type="project" value="UniProtKB-ARBA"/>
</dbReference>
<comment type="caution">
    <text evidence="9">The sequence shown here is derived from an EMBL/GenBank/DDBJ whole genome shotgun (WGS) entry which is preliminary data.</text>
</comment>
<dbReference type="EMBL" id="JAABOJ010000003">
    <property type="protein sequence ID" value="KAF3288674.1"/>
    <property type="molecule type" value="Genomic_DNA"/>
</dbReference>
<dbReference type="PROSITE" id="PS51722">
    <property type="entry name" value="G_TR_2"/>
    <property type="match status" value="1"/>
</dbReference>
<evidence type="ECO:0000256" key="7">
    <source>
        <dbReference type="SAM" id="MobiDB-lite"/>
    </source>
</evidence>
<dbReference type="Pfam" id="PF14492">
    <property type="entry name" value="EFG_III"/>
    <property type="match status" value="1"/>
</dbReference>
<dbReference type="Gene3D" id="3.40.50.300">
    <property type="entry name" value="P-loop containing nucleotide triphosphate hydrolases"/>
    <property type="match status" value="1"/>
</dbReference>
<dbReference type="InterPro" id="IPR035647">
    <property type="entry name" value="EFG_III/V"/>
</dbReference>
<feature type="domain" description="Tr-type G" evidence="8">
    <location>
        <begin position="57"/>
        <end position="361"/>
    </location>
</feature>
<dbReference type="FunFam" id="3.30.70.870:FF:000007">
    <property type="entry name" value="Ribosome-releasing factor 2, mitochondrial"/>
    <property type="match status" value="1"/>
</dbReference>
<keyword evidence="3" id="KW-0648">Protein biosynthesis</keyword>
<dbReference type="PROSITE" id="PS00301">
    <property type="entry name" value="G_TR_1"/>
    <property type="match status" value="1"/>
</dbReference>
<dbReference type="Pfam" id="PF00009">
    <property type="entry name" value="GTP_EFTU"/>
    <property type="match status" value="1"/>
</dbReference>
<dbReference type="SUPFAM" id="SSF54211">
    <property type="entry name" value="Ribosomal protein S5 domain 2-like"/>
    <property type="match status" value="1"/>
</dbReference>
<accession>A0A7C8RKY5</accession>
<dbReference type="InterPro" id="IPR053905">
    <property type="entry name" value="EF-G-like_DII"/>
</dbReference>
<dbReference type="InterPro" id="IPR000795">
    <property type="entry name" value="T_Tr_GTP-bd_dom"/>
</dbReference>
<dbReference type="GO" id="GO:0003924">
    <property type="term" value="F:GTPase activity"/>
    <property type="evidence" value="ECO:0007669"/>
    <property type="project" value="InterPro"/>
</dbReference>
<dbReference type="Gene3D" id="3.30.70.870">
    <property type="entry name" value="Elongation Factor G (Translational Gtpase), domain 3"/>
    <property type="match status" value="1"/>
</dbReference>
<dbReference type="PRINTS" id="PR00315">
    <property type="entry name" value="ELONGATNFCT"/>
</dbReference>
<dbReference type="InterPro" id="IPR031157">
    <property type="entry name" value="G_TR_CS"/>
</dbReference>
<dbReference type="Pfam" id="PF22042">
    <property type="entry name" value="EF-G_D2"/>
    <property type="match status" value="1"/>
</dbReference>
<reference evidence="9 10" key="1">
    <citation type="submission" date="2020-01" db="EMBL/GenBank/DDBJ databases">
        <authorList>
            <person name="Palmer J.M."/>
        </authorList>
    </citation>
    <scope>NUCLEOTIDE SEQUENCE [LARGE SCALE GENOMIC DNA]</scope>
    <source>
        <strain evidence="9 10">TWF970</strain>
    </source>
</reference>
<evidence type="ECO:0000256" key="6">
    <source>
        <dbReference type="ARBA" id="ARBA00024731"/>
    </source>
</evidence>
<organism evidence="9 10">
    <name type="scientific">Orbilia oligospora</name>
    <name type="common">Nematode-trapping fungus</name>
    <name type="synonym">Arthrobotrys oligospora</name>
    <dbReference type="NCBI Taxonomy" id="2813651"/>
    <lineage>
        <taxon>Eukaryota</taxon>
        <taxon>Fungi</taxon>
        <taxon>Dikarya</taxon>
        <taxon>Ascomycota</taxon>
        <taxon>Pezizomycotina</taxon>
        <taxon>Orbiliomycetes</taxon>
        <taxon>Orbiliales</taxon>
        <taxon>Orbiliaceae</taxon>
        <taxon>Orbilia</taxon>
    </lineage>
</organism>
<dbReference type="FunFam" id="3.40.50.300:FF:000514">
    <property type="entry name" value="Ribosome-releasing factor 2, mitochondrial"/>
    <property type="match status" value="1"/>
</dbReference>
<evidence type="ECO:0000259" key="8">
    <source>
        <dbReference type="PROSITE" id="PS51722"/>
    </source>
</evidence>
<dbReference type="InterPro" id="IPR027417">
    <property type="entry name" value="P-loop_NTPase"/>
</dbReference>
<dbReference type="PANTHER" id="PTHR43261:SF1">
    <property type="entry name" value="RIBOSOME-RELEASING FACTOR 2, MITOCHONDRIAL"/>
    <property type="match status" value="1"/>
</dbReference>
<dbReference type="Gene3D" id="3.30.70.240">
    <property type="match status" value="1"/>
</dbReference>
<evidence type="ECO:0000256" key="3">
    <source>
        <dbReference type="ARBA" id="ARBA00022917"/>
    </source>
</evidence>
<evidence type="ECO:0000313" key="9">
    <source>
        <dbReference type="EMBL" id="KAF3288674.1"/>
    </source>
</evidence>
<evidence type="ECO:0000256" key="5">
    <source>
        <dbReference type="ARBA" id="ARBA00023134"/>
    </source>
</evidence>